<dbReference type="Pfam" id="PF00512">
    <property type="entry name" value="HisKA"/>
    <property type="match status" value="1"/>
</dbReference>
<keyword evidence="3 5" id="KW-0808">Transferase</keyword>
<evidence type="ECO:0000259" key="4">
    <source>
        <dbReference type="PROSITE" id="PS50109"/>
    </source>
</evidence>
<dbReference type="Gene3D" id="1.10.287.130">
    <property type="match status" value="1"/>
</dbReference>
<dbReference type="GO" id="GO:0000155">
    <property type="term" value="F:phosphorelay sensor kinase activity"/>
    <property type="evidence" value="ECO:0007669"/>
    <property type="project" value="InterPro"/>
</dbReference>
<dbReference type="SUPFAM" id="SSF47384">
    <property type="entry name" value="Homodimeric domain of signal transducing histidine kinase"/>
    <property type="match status" value="1"/>
</dbReference>
<dbReference type="OrthoDB" id="537027at2"/>
<accession>A0A2T1M2K1</accession>
<dbReference type="InterPro" id="IPR052023">
    <property type="entry name" value="Histidine_kinase_KdpD"/>
</dbReference>
<proteinExistence type="predicted"/>
<dbReference type="SUPFAM" id="SSF55874">
    <property type="entry name" value="ATPase domain of HSP90 chaperone/DNA topoisomerase II/histidine kinase"/>
    <property type="match status" value="1"/>
</dbReference>
<sequence>MIVQNGLRSKLSDLFSLAKPSKETENKGYNSHECNTSEWVRSKTNKAQGEWFSAIATLESLLLNHAPATTEPTPQGVILSGPCSVLSHPELVSMYQFGLFAPKPLKEWDIARFQLPASSNTQPPFQFNGNIIELPLLPYDPLATEQFCLVFTNQFSLIMVLGEDDWGLPAFHFTFEPHIIEESWDILQSRILPLQRQQLKSFITQFTPPTPDYRIVMEFSRQLLQNLPEISAIEARKTRINLEKISNYTEDQALNSCQPSEMELLQALTHEIRTPLTTIRTMVRLLQKRNKSAPDILKYLDVIDLECTEQINRMELIFRAAEMGMTSTTEKPVHLIPLSLEQIFQQNIPRWQKQAERRNITLDVILPKKLPQVVSDPGMLEQMLTGLIEKCTRTVPPNGQIQVQVSTAGHQLKLQFLSQSCPKTNPLKAIGQLLMFQPETGSLSLNMDVTKNIFHALGGKFVVRQRQQEGEVLTIFLPLGKGK</sequence>
<gene>
    <name evidence="5" type="ORF">C7H19_02645</name>
</gene>
<reference evidence="5 6" key="2">
    <citation type="submission" date="2018-03" db="EMBL/GenBank/DDBJ databases">
        <authorList>
            <person name="Keele B.F."/>
        </authorList>
    </citation>
    <scope>NUCLEOTIDE SEQUENCE [LARGE SCALE GENOMIC DNA]</scope>
    <source>
        <strain evidence="5 6">CCALA 016</strain>
    </source>
</reference>
<name>A0A2T1M2K1_9CHRO</name>
<dbReference type="PANTHER" id="PTHR45569">
    <property type="entry name" value="SENSOR PROTEIN KDPD"/>
    <property type="match status" value="1"/>
</dbReference>
<dbReference type="InterPro" id="IPR003661">
    <property type="entry name" value="HisK_dim/P_dom"/>
</dbReference>
<dbReference type="RefSeq" id="WP_106455335.1">
    <property type="nucleotide sequence ID" value="NZ_PXOH01000002.1"/>
</dbReference>
<dbReference type="Gene3D" id="3.30.565.10">
    <property type="entry name" value="Histidine kinase-like ATPase, C-terminal domain"/>
    <property type="match status" value="1"/>
</dbReference>
<dbReference type="PROSITE" id="PS50109">
    <property type="entry name" value="HIS_KIN"/>
    <property type="match status" value="1"/>
</dbReference>
<dbReference type="CDD" id="cd00082">
    <property type="entry name" value="HisKA"/>
    <property type="match status" value="1"/>
</dbReference>
<evidence type="ECO:0000313" key="5">
    <source>
        <dbReference type="EMBL" id="PSF38970.1"/>
    </source>
</evidence>
<comment type="caution">
    <text evidence="5">The sequence shown here is derived from an EMBL/GenBank/DDBJ whole genome shotgun (WGS) entry which is preliminary data.</text>
</comment>
<evidence type="ECO:0000256" key="2">
    <source>
        <dbReference type="ARBA" id="ARBA00012438"/>
    </source>
</evidence>
<dbReference type="InterPro" id="IPR005467">
    <property type="entry name" value="His_kinase_dom"/>
</dbReference>
<evidence type="ECO:0000256" key="1">
    <source>
        <dbReference type="ARBA" id="ARBA00000085"/>
    </source>
</evidence>
<protein>
    <recommendedName>
        <fullName evidence="2">histidine kinase</fullName>
        <ecNumber evidence="2">2.7.13.3</ecNumber>
    </recommendedName>
</protein>
<dbReference type="SMART" id="SM00388">
    <property type="entry name" value="HisKA"/>
    <property type="match status" value="1"/>
</dbReference>
<evidence type="ECO:0000313" key="6">
    <source>
        <dbReference type="Proteomes" id="UP000239001"/>
    </source>
</evidence>
<organism evidence="5 6">
    <name type="scientific">Aphanothece hegewaldii CCALA 016</name>
    <dbReference type="NCBI Taxonomy" id="2107694"/>
    <lineage>
        <taxon>Bacteria</taxon>
        <taxon>Bacillati</taxon>
        <taxon>Cyanobacteriota</taxon>
        <taxon>Cyanophyceae</taxon>
        <taxon>Oscillatoriophycideae</taxon>
        <taxon>Chroococcales</taxon>
        <taxon>Aphanothecaceae</taxon>
        <taxon>Aphanothece</taxon>
    </lineage>
</organism>
<comment type="catalytic activity">
    <reaction evidence="1">
        <text>ATP + protein L-histidine = ADP + protein N-phospho-L-histidine.</text>
        <dbReference type="EC" id="2.7.13.3"/>
    </reaction>
</comment>
<dbReference type="GO" id="GO:0005886">
    <property type="term" value="C:plasma membrane"/>
    <property type="evidence" value="ECO:0007669"/>
    <property type="project" value="TreeGrafter"/>
</dbReference>
<dbReference type="EC" id="2.7.13.3" evidence="2"/>
<feature type="domain" description="Histidine kinase" evidence="4">
    <location>
        <begin position="267"/>
        <end position="481"/>
    </location>
</feature>
<dbReference type="Proteomes" id="UP000239001">
    <property type="component" value="Unassembled WGS sequence"/>
</dbReference>
<dbReference type="InterPro" id="IPR036097">
    <property type="entry name" value="HisK_dim/P_sf"/>
</dbReference>
<dbReference type="InterPro" id="IPR036890">
    <property type="entry name" value="HATPase_C_sf"/>
</dbReference>
<keyword evidence="3 5" id="KW-0418">Kinase</keyword>
<evidence type="ECO:0000256" key="3">
    <source>
        <dbReference type="ARBA" id="ARBA00022777"/>
    </source>
</evidence>
<dbReference type="PANTHER" id="PTHR45569:SF1">
    <property type="entry name" value="SENSOR PROTEIN KDPD"/>
    <property type="match status" value="1"/>
</dbReference>
<keyword evidence="6" id="KW-1185">Reference proteome</keyword>
<reference evidence="5 6" key="1">
    <citation type="submission" date="2018-03" db="EMBL/GenBank/DDBJ databases">
        <title>The ancient ancestry and fast evolution of plastids.</title>
        <authorList>
            <person name="Moore K.R."/>
            <person name="Magnabosco C."/>
            <person name="Momper L."/>
            <person name="Gold D.A."/>
            <person name="Bosak T."/>
            <person name="Fournier G.P."/>
        </authorList>
    </citation>
    <scope>NUCLEOTIDE SEQUENCE [LARGE SCALE GENOMIC DNA]</scope>
    <source>
        <strain evidence="5 6">CCALA 016</strain>
    </source>
</reference>
<dbReference type="AlphaFoldDB" id="A0A2T1M2K1"/>
<dbReference type="EMBL" id="PXOH01000002">
    <property type="protein sequence ID" value="PSF38970.1"/>
    <property type="molecule type" value="Genomic_DNA"/>
</dbReference>